<dbReference type="InterPro" id="IPR036397">
    <property type="entry name" value="RNaseH_sf"/>
</dbReference>
<proteinExistence type="predicted"/>
<keyword evidence="1" id="KW-0645">Protease</keyword>
<evidence type="ECO:0000313" key="8">
    <source>
        <dbReference type="Proteomes" id="UP000288805"/>
    </source>
</evidence>
<gene>
    <name evidence="7" type="primary">RE1_337</name>
    <name evidence="7" type="ORF">CK203_045454</name>
</gene>
<dbReference type="GO" id="GO:0015074">
    <property type="term" value="P:DNA integration"/>
    <property type="evidence" value="ECO:0007669"/>
    <property type="project" value="InterPro"/>
</dbReference>
<evidence type="ECO:0000313" key="7">
    <source>
        <dbReference type="EMBL" id="RVW89346.1"/>
    </source>
</evidence>
<dbReference type="Pfam" id="PF22936">
    <property type="entry name" value="Pol_BBD"/>
    <property type="match status" value="1"/>
</dbReference>
<dbReference type="SUPFAM" id="SSF56672">
    <property type="entry name" value="DNA/RNA polymerases"/>
    <property type="match status" value="1"/>
</dbReference>
<dbReference type="Pfam" id="PF13976">
    <property type="entry name" value="gag_pre-integrs"/>
    <property type="match status" value="1"/>
</dbReference>
<dbReference type="SUPFAM" id="SSF53098">
    <property type="entry name" value="Ribonuclease H-like"/>
    <property type="match status" value="1"/>
</dbReference>
<dbReference type="GO" id="GO:0046872">
    <property type="term" value="F:metal ion binding"/>
    <property type="evidence" value="ECO:0007669"/>
    <property type="project" value="UniProtKB-KW"/>
</dbReference>
<organism evidence="7 8">
    <name type="scientific">Vitis vinifera</name>
    <name type="common">Grape</name>
    <dbReference type="NCBI Taxonomy" id="29760"/>
    <lineage>
        <taxon>Eukaryota</taxon>
        <taxon>Viridiplantae</taxon>
        <taxon>Streptophyta</taxon>
        <taxon>Embryophyta</taxon>
        <taxon>Tracheophyta</taxon>
        <taxon>Spermatophyta</taxon>
        <taxon>Magnoliopsida</taxon>
        <taxon>eudicotyledons</taxon>
        <taxon>Gunneridae</taxon>
        <taxon>Pentapetalae</taxon>
        <taxon>rosids</taxon>
        <taxon>Vitales</taxon>
        <taxon>Vitaceae</taxon>
        <taxon>Viteae</taxon>
        <taxon>Vitis</taxon>
    </lineage>
</organism>
<dbReference type="InterPro" id="IPR025724">
    <property type="entry name" value="GAG-pre-integrase_dom"/>
</dbReference>
<accession>A0A438HY27</accession>
<dbReference type="Gene3D" id="3.30.420.10">
    <property type="entry name" value="Ribonuclease H-like superfamily/Ribonuclease H"/>
    <property type="match status" value="1"/>
</dbReference>
<reference evidence="7 8" key="1">
    <citation type="journal article" date="2018" name="PLoS Genet.">
        <title>Population sequencing reveals clonal diversity and ancestral inbreeding in the grapevine cultivar Chardonnay.</title>
        <authorList>
            <person name="Roach M.J."/>
            <person name="Johnson D.L."/>
            <person name="Bohlmann J."/>
            <person name="van Vuuren H.J."/>
            <person name="Jones S.J."/>
            <person name="Pretorius I.S."/>
            <person name="Schmidt S.A."/>
            <person name="Borneman A.R."/>
        </authorList>
    </citation>
    <scope>NUCLEOTIDE SEQUENCE [LARGE SCALE GENOMIC DNA]</scope>
    <source>
        <strain evidence="8">cv. Chardonnay</strain>
        <tissue evidence="7">Leaf</tissue>
    </source>
</reference>
<dbReference type="GO" id="GO:0004190">
    <property type="term" value="F:aspartic-type endopeptidase activity"/>
    <property type="evidence" value="ECO:0007669"/>
    <property type="project" value="UniProtKB-KW"/>
</dbReference>
<keyword evidence="2" id="KW-0479">Metal-binding</keyword>
<feature type="region of interest" description="Disordered" evidence="5">
    <location>
        <begin position="184"/>
        <end position="218"/>
    </location>
</feature>
<dbReference type="InterPro" id="IPR043502">
    <property type="entry name" value="DNA/RNA_pol_sf"/>
</dbReference>
<dbReference type="InterPro" id="IPR001584">
    <property type="entry name" value="Integrase_cat-core"/>
</dbReference>
<dbReference type="PANTHER" id="PTHR42648">
    <property type="entry name" value="TRANSPOSASE, PUTATIVE-RELATED"/>
    <property type="match status" value="1"/>
</dbReference>
<dbReference type="PROSITE" id="PS50994">
    <property type="entry name" value="INTEGRASE"/>
    <property type="match status" value="1"/>
</dbReference>
<dbReference type="Proteomes" id="UP000288805">
    <property type="component" value="Unassembled WGS sequence"/>
</dbReference>
<sequence length="1236" mass="139639">MTPSSNISSVIPVFNGEHYHIWAVKMRFYLRSQGLWNVVMSEADPPPLGANPTVAQMKAYEEEKLKKDKAITCLHSGLADHIFTKIMNLETPKQMKDDESVKDYSGRLMDVVNQMRLLGEAFTDQKVVEKIMVSVPQKFEAKISAIEESCDLQTLTIVELTSKLHAQEQRVLMRGDEAIEGAFQANHKGKNSGNLQGKKFFKNSRGKAEGSSRKGKFPPCSHCKRTNHAEKDCWHKGKPLFNCNFCNKLGHSEKYCRAKKKQSQQQPEQHASVTEEEKNDDEHLFMASQALSSHELNTWLIDSGCTSHMTKHLSIFTSIDRSVQPKVKLGNGEVVQAKGKGTIAISTKRGTKIVTNVLYIPDLDQNLLSVAQMLRNGYAVSFKENFCFISNVHGTEIAKIKMNGNSFYLKLDLVEGHVFSAKIDESVVWHKRYGHFNLKSLRFMQEAGMVEDMPEISVNAQTCESCELGKQQRQPFPQNMSKRATHKLELIHSDICGPMSTTSLSNNVYFALFIDDFSRMTWVYFLKTKSQVLSMFKGFKKMVETQSGQNVKVLRTDNGGEYTSKEFSVFCQEAGIVHQLTAPYSPQQNGVSERKNRTVMEMARCMLFEKKLPKLLWAEAVNTSVYLLNRLPTKSVQSKTPIEAWSGRELDERAEKGVFVGYAAESKGYRIYSLSRMKIVISRDVHFDENSYWNWDLKKVHKCDQTTPSILEPAIESTIIEGPLDVEATSDTPVLKMRPLSDVYERCNLVHAEPTCYTEAARFLEWIEAMKAEIDAIEINGTWKLTELPKAKNAIGVKWVFRTKFNSDGSIFRHKARLVVKGFAQVAGVDYGDTFALVARHDTIRLLLALAGQMGWKVYHLDVKSAFLNGILLEDIYVQQPEGFEVIGHEHKVRSENEATLYLKQNDDGLQLVVSLYVDDMLVTGSNVKLLADFKMEMQDVFEMSDLGIMNYFLGMEIYQCSWGIFISQRKYAMDILKKFKLESCKEVATPLAQNDKISKNDGEKLEEPFAYRSLVGSLLYLTVTKPDLMFPASLLSRFMSSPSNVHMGVAKRVLKYVKGTTNLGIWYLKTGGVKLDGYADSDWAGSVDDMKSTSGYAFTIGSGVICWNSRKQEVVAQSTTEAEYISLAAAANQAIWLRKLLVDLGQEQSSPTELYCDNKSVISIAQNPVHHGRTKHINVKFHSIREAEKNSLVKLHYCSTDEQLADIMTKGLPKSRLEFLRLKLGMSKANLKEEC</sequence>
<feature type="region of interest" description="Disordered" evidence="5">
    <location>
        <begin position="260"/>
        <end position="280"/>
    </location>
</feature>
<evidence type="ECO:0000256" key="3">
    <source>
        <dbReference type="ARBA" id="ARBA00022750"/>
    </source>
</evidence>
<evidence type="ECO:0000259" key="6">
    <source>
        <dbReference type="PROSITE" id="PS50994"/>
    </source>
</evidence>
<protein>
    <submittedName>
        <fullName evidence="7">Retrovirus-related Pol polyprotein from transposon RE1</fullName>
    </submittedName>
</protein>
<dbReference type="InterPro" id="IPR012337">
    <property type="entry name" value="RNaseH-like_sf"/>
</dbReference>
<dbReference type="AlphaFoldDB" id="A0A438HY27"/>
<name>A0A438HY27_VITVI</name>
<dbReference type="GO" id="GO:0003676">
    <property type="term" value="F:nucleic acid binding"/>
    <property type="evidence" value="ECO:0007669"/>
    <property type="project" value="InterPro"/>
</dbReference>
<dbReference type="Pfam" id="PF25597">
    <property type="entry name" value="SH3_retrovirus"/>
    <property type="match status" value="1"/>
</dbReference>
<dbReference type="Pfam" id="PF00665">
    <property type="entry name" value="rve"/>
    <property type="match status" value="1"/>
</dbReference>
<evidence type="ECO:0000256" key="1">
    <source>
        <dbReference type="ARBA" id="ARBA00022670"/>
    </source>
</evidence>
<keyword evidence="4" id="KW-0378">Hydrolase</keyword>
<dbReference type="PANTHER" id="PTHR42648:SF18">
    <property type="entry name" value="RETROTRANSPOSON, UNCLASSIFIED-LIKE PROTEIN"/>
    <property type="match status" value="1"/>
</dbReference>
<dbReference type="EMBL" id="QGNW01000165">
    <property type="protein sequence ID" value="RVW89346.1"/>
    <property type="molecule type" value="Genomic_DNA"/>
</dbReference>
<evidence type="ECO:0000256" key="2">
    <source>
        <dbReference type="ARBA" id="ARBA00022723"/>
    </source>
</evidence>
<dbReference type="InterPro" id="IPR039537">
    <property type="entry name" value="Retrotran_Ty1/copia-like"/>
</dbReference>
<dbReference type="Pfam" id="PF14223">
    <property type="entry name" value="Retrotran_gag_2"/>
    <property type="match status" value="1"/>
</dbReference>
<dbReference type="InterPro" id="IPR025314">
    <property type="entry name" value="DUF4219"/>
</dbReference>
<comment type="caution">
    <text evidence="7">The sequence shown here is derived from an EMBL/GenBank/DDBJ whole genome shotgun (WGS) entry which is preliminary data.</text>
</comment>
<dbReference type="Pfam" id="PF07727">
    <property type="entry name" value="RVT_2"/>
    <property type="match status" value="1"/>
</dbReference>
<feature type="domain" description="Integrase catalytic" evidence="6">
    <location>
        <begin position="473"/>
        <end position="649"/>
    </location>
</feature>
<dbReference type="CDD" id="cd09272">
    <property type="entry name" value="RNase_HI_RT_Ty1"/>
    <property type="match status" value="1"/>
</dbReference>
<evidence type="ECO:0000256" key="4">
    <source>
        <dbReference type="ARBA" id="ARBA00022801"/>
    </source>
</evidence>
<dbReference type="Pfam" id="PF13961">
    <property type="entry name" value="DUF4219"/>
    <property type="match status" value="1"/>
</dbReference>
<keyword evidence="3" id="KW-0064">Aspartyl protease</keyword>
<dbReference type="InterPro" id="IPR054722">
    <property type="entry name" value="PolX-like_BBD"/>
</dbReference>
<dbReference type="GO" id="GO:0006508">
    <property type="term" value="P:proteolysis"/>
    <property type="evidence" value="ECO:0007669"/>
    <property type="project" value="UniProtKB-KW"/>
</dbReference>
<dbReference type="InterPro" id="IPR057670">
    <property type="entry name" value="SH3_retrovirus"/>
</dbReference>
<evidence type="ECO:0000256" key="5">
    <source>
        <dbReference type="SAM" id="MobiDB-lite"/>
    </source>
</evidence>
<feature type="compositionally biased region" description="Polar residues" evidence="5">
    <location>
        <begin position="263"/>
        <end position="272"/>
    </location>
</feature>
<dbReference type="InterPro" id="IPR013103">
    <property type="entry name" value="RVT_2"/>
</dbReference>